<comment type="caution">
    <text evidence="1">The sequence shown here is derived from an EMBL/GenBank/DDBJ whole genome shotgun (WGS) entry which is preliminary data.</text>
</comment>
<dbReference type="OrthoDB" id="1717299at2759"/>
<organism evidence="1 2">
    <name type="scientific">Carnegiea gigantea</name>
    <dbReference type="NCBI Taxonomy" id="171969"/>
    <lineage>
        <taxon>Eukaryota</taxon>
        <taxon>Viridiplantae</taxon>
        <taxon>Streptophyta</taxon>
        <taxon>Embryophyta</taxon>
        <taxon>Tracheophyta</taxon>
        <taxon>Spermatophyta</taxon>
        <taxon>Magnoliopsida</taxon>
        <taxon>eudicotyledons</taxon>
        <taxon>Gunneridae</taxon>
        <taxon>Pentapetalae</taxon>
        <taxon>Caryophyllales</taxon>
        <taxon>Cactineae</taxon>
        <taxon>Cactaceae</taxon>
        <taxon>Cactoideae</taxon>
        <taxon>Echinocereeae</taxon>
        <taxon>Carnegiea</taxon>
    </lineage>
</organism>
<dbReference type="EMBL" id="JAKOGI010000076">
    <property type="protein sequence ID" value="KAJ8445551.1"/>
    <property type="molecule type" value="Genomic_DNA"/>
</dbReference>
<proteinExistence type="predicted"/>
<accession>A0A9Q1KMN6</accession>
<reference evidence="1" key="1">
    <citation type="submission" date="2022-04" db="EMBL/GenBank/DDBJ databases">
        <title>Carnegiea gigantea Genome sequencing and assembly v2.</title>
        <authorList>
            <person name="Copetti D."/>
            <person name="Sanderson M.J."/>
            <person name="Burquez A."/>
            <person name="Wojciechowski M.F."/>
        </authorList>
    </citation>
    <scope>NUCLEOTIDE SEQUENCE</scope>
    <source>
        <strain evidence="1">SGP5-SGP5p</strain>
        <tissue evidence="1">Aerial part</tissue>
    </source>
</reference>
<sequence>MRVPDFTMSCSVRGHAEDTLTHEVLECPLVLDVWKGSGIDDNLWTPRFRTLADCITNASCTLDEDVFGDFLAVMWDCWNARNRFIFSIPNSNVATLGRRALDFVRSYRLHHETSSLPHDVAHPFTWTPPPPGLWESDVPENLLSRATDDMYLCLNDTLI</sequence>
<protein>
    <submittedName>
        <fullName evidence="1">Uncharacterized protein</fullName>
    </submittedName>
</protein>
<dbReference type="Proteomes" id="UP001153076">
    <property type="component" value="Unassembled WGS sequence"/>
</dbReference>
<evidence type="ECO:0000313" key="1">
    <source>
        <dbReference type="EMBL" id="KAJ8445551.1"/>
    </source>
</evidence>
<gene>
    <name evidence="1" type="ORF">Cgig2_012439</name>
</gene>
<dbReference type="AlphaFoldDB" id="A0A9Q1KMN6"/>
<name>A0A9Q1KMN6_9CARY</name>
<keyword evidence="2" id="KW-1185">Reference proteome</keyword>
<evidence type="ECO:0000313" key="2">
    <source>
        <dbReference type="Proteomes" id="UP001153076"/>
    </source>
</evidence>